<reference evidence="1" key="1">
    <citation type="submission" date="2020-08" db="EMBL/GenBank/DDBJ databases">
        <title>Lewinella bacteria from marine environments.</title>
        <authorList>
            <person name="Zhong Y."/>
        </authorList>
    </citation>
    <scope>NUCLEOTIDE SEQUENCE</scope>
    <source>
        <strain evidence="1">KCTC 42187</strain>
    </source>
</reference>
<proteinExistence type="predicted"/>
<accession>A0A923PKV5</accession>
<gene>
    <name evidence="1" type="ORF">H9S92_03205</name>
</gene>
<dbReference type="InterPro" id="IPR015943">
    <property type="entry name" value="WD40/YVTN_repeat-like_dom_sf"/>
</dbReference>
<dbReference type="SUPFAM" id="SSF110296">
    <property type="entry name" value="Oligoxyloglucan reducing end-specific cellobiohydrolase"/>
    <property type="match status" value="1"/>
</dbReference>
<dbReference type="AlphaFoldDB" id="A0A923PKV5"/>
<comment type="caution">
    <text evidence="1">The sequence shown here is derived from an EMBL/GenBank/DDBJ whole genome shotgun (WGS) entry which is preliminary data.</text>
</comment>
<dbReference type="RefSeq" id="WP_187465278.1">
    <property type="nucleotide sequence ID" value="NZ_JACSIT010000052.1"/>
</dbReference>
<dbReference type="Gene3D" id="2.130.10.10">
    <property type="entry name" value="YVTN repeat-like/Quinoprotein amine dehydrogenase"/>
    <property type="match status" value="1"/>
</dbReference>
<sequence length="403" mass="44922">MHKIYTFLFCLFPILVFGQEISWRPTPHPTDFSVSKLLAIEGIILSFTYGGEVFSSEDGGESWHSITDRPQHFAFKDVLYIEGHGLFAATSHHGIFVSQDFGKSWEESNTELTCLVTNNLSNDESYLYVSTSNGIFQRELSGRTWRKMELPKGGYSTYIHTVEATPIGIFAGGVNALYYTGDQGRTWASYQNSEFTDVISLSWFDNKLLVGTSGRGVFNLDTPERDWREEVEVESARSVRVVDKLFSINGSIVILSGDIGLGIDNEIPTTGLPDRYLMDFIRLEENDLASTRFYGIYTTKPAVMGLQNPSTLPAMENSLSGLKIYPTITASEINVEISSPSQHSESVNTIRLLNSAGSIVKEITLGNFNPKQRISIGDLPAGNYWCQVTLGQKVYHQLIILSK</sequence>
<name>A0A923PKV5_9BACT</name>
<dbReference type="Proteomes" id="UP000650081">
    <property type="component" value="Unassembled WGS sequence"/>
</dbReference>
<protein>
    <submittedName>
        <fullName evidence="1">Uncharacterized protein</fullName>
    </submittedName>
</protein>
<organism evidence="1 2">
    <name type="scientific">Neolewinella lacunae</name>
    <dbReference type="NCBI Taxonomy" id="1517758"/>
    <lineage>
        <taxon>Bacteria</taxon>
        <taxon>Pseudomonadati</taxon>
        <taxon>Bacteroidota</taxon>
        <taxon>Saprospiria</taxon>
        <taxon>Saprospirales</taxon>
        <taxon>Lewinellaceae</taxon>
        <taxon>Neolewinella</taxon>
    </lineage>
</organism>
<evidence type="ECO:0000313" key="1">
    <source>
        <dbReference type="EMBL" id="MBC6993154.1"/>
    </source>
</evidence>
<keyword evidence="2" id="KW-1185">Reference proteome</keyword>
<dbReference type="EMBL" id="JACSIT010000052">
    <property type="protein sequence ID" value="MBC6993154.1"/>
    <property type="molecule type" value="Genomic_DNA"/>
</dbReference>
<evidence type="ECO:0000313" key="2">
    <source>
        <dbReference type="Proteomes" id="UP000650081"/>
    </source>
</evidence>